<dbReference type="InterPro" id="IPR003870">
    <property type="entry name" value="DUF222"/>
</dbReference>
<dbReference type="Pfam" id="PF02720">
    <property type="entry name" value="DUF222"/>
    <property type="match status" value="1"/>
</dbReference>
<organism evidence="3">
    <name type="scientific">uncultured Acidimicrobiales bacterium</name>
    <dbReference type="NCBI Taxonomy" id="310071"/>
    <lineage>
        <taxon>Bacteria</taxon>
        <taxon>Bacillati</taxon>
        <taxon>Actinomycetota</taxon>
        <taxon>Acidimicrobiia</taxon>
        <taxon>Acidimicrobiales</taxon>
        <taxon>environmental samples</taxon>
    </lineage>
</organism>
<dbReference type="AlphaFoldDB" id="A0A6J4HY53"/>
<protein>
    <recommendedName>
        <fullName evidence="2">DUF222 domain-containing protein</fullName>
    </recommendedName>
</protein>
<feature type="region of interest" description="Disordered" evidence="1">
    <location>
        <begin position="174"/>
        <end position="240"/>
    </location>
</feature>
<proteinExistence type="predicted"/>
<evidence type="ECO:0000256" key="1">
    <source>
        <dbReference type="SAM" id="MobiDB-lite"/>
    </source>
</evidence>
<accession>A0A6J4HY53</accession>
<feature type="domain" description="DUF222" evidence="2">
    <location>
        <begin position="13"/>
        <end position="173"/>
    </location>
</feature>
<evidence type="ECO:0000313" key="3">
    <source>
        <dbReference type="EMBL" id="CAA9237353.1"/>
    </source>
</evidence>
<feature type="compositionally biased region" description="Pro residues" evidence="1">
    <location>
        <begin position="211"/>
        <end position="229"/>
    </location>
</feature>
<evidence type="ECO:0000259" key="2">
    <source>
        <dbReference type="Pfam" id="PF02720"/>
    </source>
</evidence>
<sequence>MDSAGLTELQLADALREASLAVDRAEAHRLAVAAEWDRRQVWAGDGAYNGRCWLAAECTLSRAEAAATLRTARVVASAPVVAEAVADGSLPVAKAEVLASVVTARTAEKFVEDQQVLVDEARRLSVDEVAKMVRWWQRLADQDGAEPVEPEQQLRMTQASDGTLHIRGVLGAEGGPRSARCWKASPTSCGGPSGRGPVTSGNGRRSAPAPAFGPRPWPRWPGGRPPLMPTAPARVHFSAW</sequence>
<gene>
    <name evidence="3" type="ORF">AVDCRST_MAG76-1582</name>
</gene>
<dbReference type="EMBL" id="CADCSZ010000097">
    <property type="protein sequence ID" value="CAA9237353.1"/>
    <property type="molecule type" value="Genomic_DNA"/>
</dbReference>
<reference evidence="3" key="1">
    <citation type="submission" date="2020-02" db="EMBL/GenBank/DDBJ databases">
        <authorList>
            <person name="Meier V. D."/>
        </authorList>
    </citation>
    <scope>NUCLEOTIDE SEQUENCE</scope>
    <source>
        <strain evidence="3">AVDCRST_MAG76</strain>
    </source>
</reference>
<name>A0A6J4HY53_9ACTN</name>